<protein>
    <submittedName>
        <fullName evidence="3">Fibronectin type-III domain-containing protein</fullName>
    </submittedName>
</protein>
<evidence type="ECO:0000259" key="2">
    <source>
        <dbReference type="Pfam" id="PF16794"/>
    </source>
</evidence>
<proteinExistence type="predicted"/>
<dbReference type="Pfam" id="PF16794">
    <property type="entry name" value="fn3_4"/>
    <property type="match status" value="1"/>
</dbReference>
<dbReference type="GO" id="GO:0005667">
    <property type="term" value="C:transcription regulator complex"/>
    <property type="evidence" value="ECO:0007669"/>
    <property type="project" value="TreeGrafter"/>
</dbReference>
<dbReference type="GO" id="GO:0006355">
    <property type="term" value="P:regulation of DNA-templated transcription"/>
    <property type="evidence" value="ECO:0007669"/>
    <property type="project" value="TreeGrafter"/>
</dbReference>
<dbReference type="GO" id="GO:0003712">
    <property type="term" value="F:transcription coregulator activity"/>
    <property type="evidence" value="ECO:0007669"/>
    <property type="project" value="TreeGrafter"/>
</dbReference>
<accession>A0A5K3F1N5</accession>
<feature type="region of interest" description="Disordered" evidence="1">
    <location>
        <begin position="185"/>
        <end position="205"/>
    </location>
</feature>
<feature type="compositionally biased region" description="Polar residues" evidence="1">
    <location>
        <begin position="185"/>
        <end position="198"/>
    </location>
</feature>
<dbReference type="PANTHER" id="PTHR23210">
    <property type="entry name" value="ACTIVATING TRANSCRIPTION FACTOR 7 INTERACTING PROTEIN"/>
    <property type="match status" value="1"/>
</dbReference>
<name>A0A5K3F1N5_MESCO</name>
<dbReference type="WBParaSite" id="MCU_004241-RA">
    <property type="protein sequence ID" value="MCU_004241-RA"/>
    <property type="gene ID" value="MCU_004241"/>
</dbReference>
<dbReference type="InterPro" id="IPR056565">
    <property type="entry name" value="Fn3_ATF7IP"/>
</dbReference>
<dbReference type="PANTHER" id="PTHR23210:SF26">
    <property type="entry name" value="ACTIVATING TRANSCRIPTION FACTOR 7-INTERACTING PROTEIN 1"/>
    <property type="match status" value="1"/>
</dbReference>
<dbReference type="InterPro" id="IPR026085">
    <property type="entry name" value="ATF7-int"/>
</dbReference>
<sequence>MIPSDSVLQLGTNLNNNATISPYSNCGVIHSEFGSGVQNGYRVPLQPPNNPDALENTRLTIRHKLSEHLSQHAKGFADSLVSATSVCSDLSNEIDKMLASVSIHSSAIKETKSKIPQKITPMATTLASKALLQSSKEQRLPLHLVNRMISNKSLPVAVCVDESNKSPSASNPPNLQHNLLNQMYSHTNKSPTHNQQNTPKAPPLPPWISPIIPTDTFTPPVQPRLKLSISSNDEGLALQWELDECSRSLEFQPAITYELFSCACPSGTSSSDSSISVWQKISDIQALPLPMTCTLDNVASNNVFFFAIRSKDSLGRLSDWSNVVNALVC</sequence>
<evidence type="ECO:0000313" key="3">
    <source>
        <dbReference type="WBParaSite" id="MCU_004241-RA"/>
    </source>
</evidence>
<feature type="domain" description="Activating transcription factor 7-interacting protein Fn3" evidence="2">
    <location>
        <begin position="219"/>
        <end position="324"/>
    </location>
</feature>
<dbReference type="AlphaFoldDB" id="A0A5K3F1N5"/>
<evidence type="ECO:0000256" key="1">
    <source>
        <dbReference type="SAM" id="MobiDB-lite"/>
    </source>
</evidence>
<organism evidence="3">
    <name type="scientific">Mesocestoides corti</name>
    <name type="common">Flatworm</name>
    <dbReference type="NCBI Taxonomy" id="53468"/>
    <lineage>
        <taxon>Eukaryota</taxon>
        <taxon>Metazoa</taxon>
        <taxon>Spiralia</taxon>
        <taxon>Lophotrochozoa</taxon>
        <taxon>Platyhelminthes</taxon>
        <taxon>Cestoda</taxon>
        <taxon>Eucestoda</taxon>
        <taxon>Cyclophyllidea</taxon>
        <taxon>Mesocestoididae</taxon>
        <taxon>Mesocestoides</taxon>
    </lineage>
</organism>
<reference evidence="3" key="1">
    <citation type="submission" date="2019-11" db="UniProtKB">
        <authorList>
            <consortium name="WormBaseParasite"/>
        </authorList>
    </citation>
    <scope>IDENTIFICATION</scope>
</reference>
<dbReference type="GO" id="GO:0005634">
    <property type="term" value="C:nucleus"/>
    <property type="evidence" value="ECO:0007669"/>
    <property type="project" value="TreeGrafter"/>
</dbReference>